<dbReference type="SUPFAM" id="SSF101148">
    <property type="entry name" value="Plant invertase/pectin methylesterase inhibitor"/>
    <property type="match status" value="1"/>
</dbReference>
<comment type="similarity">
    <text evidence="3">In the C-terminal section; belongs to the pectinesterase family.</text>
</comment>
<gene>
    <name evidence="9" type="ORF">LUZ63_015721</name>
</gene>
<dbReference type="GO" id="GO:0004857">
    <property type="term" value="F:enzyme inhibitor activity"/>
    <property type="evidence" value="ECO:0007669"/>
    <property type="project" value="InterPro"/>
</dbReference>
<dbReference type="SMART" id="SM00856">
    <property type="entry name" value="PMEI"/>
    <property type="match status" value="1"/>
</dbReference>
<dbReference type="NCBIfam" id="TIGR01614">
    <property type="entry name" value="PME_inhib"/>
    <property type="match status" value="1"/>
</dbReference>
<dbReference type="Pfam" id="PF01095">
    <property type="entry name" value="Pectinesterase"/>
    <property type="match status" value="1"/>
</dbReference>
<dbReference type="GO" id="GO:0045490">
    <property type="term" value="P:pectin catabolic process"/>
    <property type="evidence" value="ECO:0007669"/>
    <property type="project" value="UniProtKB-UniRule"/>
</dbReference>
<dbReference type="SUPFAM" id="SSF51126">
    <property type="entry name" value="Pectin lyase-like"/>
    <property type="match status" value="1"/>
</dbReference>
<dbReference type="EMBL" id="JAMQYH010000004">
    <property type="protein sequence ID" value="KAJ1691566.1"/>
    <property type="molecule type" value="Genomic_DNA"/>
</dbReference>
<keyword evidence="5 7" id="KW-0063">Aspartyl esterase</keyword>
<dbReference type="Gene3D" id="2.160.20.10">
    <property type="entry name" value="Single-stranded right-handed beta-helix, Pectin lyase-like"/>
    <property type="match status" value="1"/>
</dbReference>
<dbReference type="InterPro" id="IPR000070">
    <property type="entry name" value="Pectinesterase_cat"/>
</dbReference>
<feature type="chain" id="PRO_5040545504" description="Pectinesterase" evidence="7">
    <location>
        <begin position="23"/>
        <end position="536"/>
    </location>
</feature>
<dbReference type="PANTHER" id="PTHR31707">
    <property type="entry name" value="PECTINESTERASE"/>
    <property type="match status" value="1"/>
</dbReference>
<evidence type="ECO:0000256" key="5">
    <source>
        <dbReference type="ARBA" id="ARBA00023085"/>
    </source>
</evidence>
<keyword evidence="7" id="KW-0732">Signal</keyword>
<evidence type="ECO:0000313" key="9">
    <source>
        <dbReference type="EMBL" id="KAJ1691566.1"/>
    </source>
</evidence>
<dbReference type="CDD" id="cd15798">
    <property type="entry name" value="PMEI-like_3"/>
    <property type="match status" value="1"/>
</dbReference>
<dbReference type="PROSITE" id="PS00503">
    <property type="entry name" value="PECTINESTERASE_2"/>
    <property type="match status" value="1"/>
</dbReference>
<dbReference type="AlphaFoldDB" id="A0A9Q0CCV8"/>
<feature type="active site" evidence="6">
    <location>
        <position position="381"/>
    </location>
</feature>
<dbReference type="InterPro" id="IPR033131">
    <property type="entry name" value="Pectinesterase_Asp_AS"/>
</dbReference>
<proteinExistence type="inferred from homology"/>
<dbReference type="InterPro" id="IPR011050">
    <property type="entry name" value="Pectin_lyase_fold/virulence"/>
</dbReference>
<keyword evidence="4 7" id="KW-0378">Hydrolase</keyword>
<dbReference type="EC" id="3.1.1.11" evidence="7"/>
<evidence type="ECO:0000256" key="7">
    <source>
        <dbReference type="RuleBase" id="RU000589"/>
    </source>
</evidence>
<dbReference type="InterPro" id="IPR012334">
    <property type="entry name" value="Pectin_lyas_fold"/>
</dbReference>
<evidence type="ECO:0000256" key="3">
    <source>
        <dbReference type="ARBA" id="ARBA00007786"/>
    </source>
</evidence>
<evidence type="ECO:0000256" key="1">
    <source>
        <dbReference type="ARBA" id="ARBA00005184"/>
    </source>
</evidence>
<organism evidence="9 10">
    <name type="scientific">Rhynchospora breviuscula</name>
    <dbReference type="NCBI Taxonomy" id="2022672"/>
    <lineage>
        <taxon>Eukaryota</taxon>
        <taxon>Viridiplantae</taxon>
        <taxon>Streptophyta</taxon>
        <taxon>Embryophyta</taxon>
        <taxon>Tracheophyta</taxon>
        <taxon>Spermatophyta</taxon>
        <taxon>Magnoliopsida</taxon>
        <taxon>Liliopsida</taxon>
        <taxon>Poales</taxon>
        <taxon>Cyperaceae</taxon>
        <taxon>Cyperoideae</taxon>
        <taxon>Rhynchosporeae</taxon>
        <taxon>Rhynchospora</taxon>
    </lineage>
</organism>
<dbReference type="GO" id="GO:0042545">
    <property type="term" value="P:cell wall modification"/>
    <property type="evidence" value="ECO:0007669"/>
    <property type="project" value="UniProtKB-UniRule"/>
</dbReference>
<dbReference type="Pfam" id="PF04043">
    <property type="entry name" value="PMEI"/>
    <property type="match status" value="1"/>
</dbReference>
<comment type="similarity">
    <text evidence="2">In the N-terminal section; belongs to the PMEI family.</text>
</comment>
<comment type="caution">
    <text evidence="9">The sequence shown here is derived from an EMBL/GenBank/DDBJ whole genome shotgun (WGS) entry which is preliminary data.</text>
</comment>
<evidence type="ECO:0000256" key="4">
    <source>
        <dbReference type="ARBA" id="ARBA00022801"/>
    </source>
</evidence>
<evidence type="ECO:0000256" key="2">
    <source>
        <dbReference type="ARBA" id="ARBA00006027"/>
    </source>
</evidence>
<feature type="signal peptide" evidence="7">
    <location>
        <begin position="1"/>
        <end position="22"/>
    </location>
</feature>
<dbReference type="Gene3D" id="1.20.140.40">
    <property type="entry name" value="Invertase/pectin methylesterase inhibitor family protein"/>
    <property type="match status" value="1"/>
</dbReference>
<dbReference type="InterPro" id="IPR006501">
    <property type="entry name" value="Pectinesterase_inhib_dom"/>
</dbReference>
<comment type="pathway">
    <text evidence="1 7">Glycan metabolism; pectin degradation; 2-dehydro-3-deoxy-D-gluconate from pectin: step 1/5.</text>
</comment>
<accession>A0A9Q0CCV8</accession>
<protein>
    <recommendedName>
        <fullName evidence="7">Pectinesterase</fullName>
        <ecNumber evidence="7">3.1.1.11</ecNumber>
    </recommendedName>
</protein>
<evidence type="ECO:0000259" key="8">
    <source>
        <dbReference type="SMART" id="SM00856"/>
    </source>
</evidence>
<feature type="domain" description="Pectinesterase inhibitor" evidence="8">
    <location>
        <begin position="29"/>
        <end position="183"/>
    </location>
</feature>
<comment type="catalytic activity">
    <reaction evidence="7">
        <text>[(1-&gt;4)-alpha-D-galacturonosyl methyl ester](n) + n H2O = [(1-&gt;4)-alpha-D-galacturonosyl](n) + n methanol + n H(+)</text>
        <dbReference type="Rhea" id="RHEA:22380"/>
        <dbReference type="Rhea" id="RHEA-COMP:14570"/>
        <dbReference type="Rhea" id="RHEA-COMP:14573"/>
        <dbReference type="ChEBI" id="CHEBI:15377"/>
        <dbReference type="ChEBI" id="CHEBI:15378"/>
        <dbReference type="ChEBI" id="CHEBI:17790"/>
        <dbReference type="ChEBI" id="CHEBI:140522"/>
        <dbReference type="ChEBI" id="CHEBI:140523"/>
        <dbReference type="EC" id="3.1.1.11"/>
    </reaction>
</comment>
<dbReference type="OrthoDB" id="2019149at2759"/>
<dbReference type="FunFam" id="2.160.20.10:FF:000001">
    <property type="entry name" value="Pectinesterase"/>
    <property type="match status" value="1"/>
</dbReference>
<dbReference type="GO" id="GO:0030599">
    <property type="term" value="F:pectinesterase activity"/>
    <property type="evidence" value="ECO:0007669"/>
    <property type="project" value="UniProtKB-UniRule"/>
</dbReference>
<evidence type="ECO:0000313" key="10">
    <source>
        <dbReference type="Proteomes" id="UP001151287"/>
    </source>
</evidence>
<reference evidence="9" key="1">
    <citation type="journal article" date="2022" name="Cell">
        <title>Repeat-based holocentromeres influence genome architecture and karyotype evolution.</title>
        <authorList>
            <person name="Hofstatter P.G."/>
            <person name="Thangavel G."/>
            <person name="Lux T."/>
            <person name="Neumann P."/>
            <person name="Vondrak T."/>
            <person name="Novak P."/>
            <person name="Zhang M."/>
            <person name="Costa L."/>
            <person name="Castellani M."/>
            <person name="Scott A."/>
            <person name="Toegelov H."/>
            <person name="Fuchs J."/>
            <person name="Mata-Sucre Y."/>
            <person name="Dias Y."/>
            <person name="Vanzela A.L.L."/>
            <person name="Huettel B."/>
            <person name="Almeida C.C.S."/>
            <person name="Simkova H."/>
            <person name="Souza G."/>
            <person name="Pedrosa-Harand A."/>
            <person name="Macas J."/>
            <person name="Mayer K.F.X."/>
            <person name="Houben A."/>
            <person name="Marques A."/>
        </authorList>
    </citation>
    <scope>NUCLEOTIDE SEQUENCE</scope>
    <source>
        <strain evidence="9">RhyBre1mFocal</strain>
    </source>
</reference>
<evidence type="ECO:0000256" key="6">
    <source>
        <dbReference type="PROSITE-ProRule" id="PRU10040"/>
    </source>
</evidence>
<dbReference type="Proteomes" id="UP001151287">
    <property type="component" value="Unassembled WGS sequence"/>
</dbReference>
<dbReference type="InterPro" id="IPR035513">
    <property type="entry name" value="Invertase/methylesterase_inhib"/>
</dbReference>
<sequence length="536" mass="60055">MASKIVTTLTIFIVLLLPLIKAQWQPNAFEASLLHQACFNTENRTACLSRISTAHRQGAGGPKPILHAAISGALEEASKTIEHVSELSAVANDVREEMAVRDCVELLNYSLDELRWSLEMMEEIDLAVGNLHREESFRSWLSAALSNQETCLEGFDGTDGRLHVRVERKVRQLTQLVSNILALHKRLRSIIPHMPRENNTGSATFDLPPLPTWLTKDNEELMHKSRHTVRADAVVALDGTGHFRSISEAINSAPNNSRRRYVIYVKQGEYVEHVEIKRRKQNIVLIGDGMDKTVISGSRSYASGWTTFRSATFAVSGSGFIARDITFRNTAGPQGRQAVALRVDSDCSVFFRCRIEGYQDTLYAHSLRQFYRDCHIYGTVDIIFGNGLIVVQHSNIYNRTPLPGQLITITAQSRKSPNADSGFSFHDCFIDGTYPTYLGRPWKSYSRVVFMQSYLGPKVEPAGWLEWSGNFGIDTVFYGEYMNHGPGAGLSGRVKWPGYHIIRDQAMAALFTVRRFIDGESWLPSTGVIFMADLDG</sequence>
<keyword evidence="10" id="KW-1185">Reference proteome</keyword>
<name>A0A9Q0CCV8_9POAL</name>